<reference evidence="4 6" key="3">
    <citation type="submission" date="2020-02" db="EMBL/GenBank/DDBJ databases">
        <authorList>
            <person name="Kociolek L.K."/>
            <person name="Ozer E.A."/>
        </authorList>
    </citation>
    <scope>NUCLEOTIDE SEQUENCE [LARGE SCALE GENOMIC DNA]</scope>
    <source>
        <strain evidence="4 6">ATCC 14501</strain>
    </source>
</reference>
<evidence type="ECO:0000313" key="6">
    <source>
        <dbReference type="Proteomes" id="UP000503330"/>
    </source>
</evidence>
<reference evidence="2 5" key="1">
    <citation type="submission" date="2014-08" db="EMBL/GenBank/DDBJ databases">
        <title>Clostridium innocuum, an unnegligible vancomycin-resistant pathogen causing extra-intestinal infections.</title>
        <authorList>
            <person name="Feng Y."/>
            <person name="Chiu C.-H."/>
        </authorList>
    </citation>
    <scope>NUCLEOTIDE SEQUENCE [LARGE SCALE GENOMIC DNA]</scope>
    <source>
        <strain evidence="2 5">AN88</strain>
    </source>
</reference>
<keyword evidence="1" id="KW-0812">Transmembrane</keyword>
<dbReference type="EMBL" id="JQIF01000014">
    <property type="protein sequence ID" value="KGJ54622.1"/>
    <property type="molecule type" value="Genomic_DNA"/>
</dbReference>
<dbReference type="Proteomes" id="UP000604383">
    <property type="component" value="Unassembled WGS sequence"/>
</dbReference>
<dbReference type="EMBL" id="CP048838">
    <property type="protein sequence ID" value="QJA01206.1"/>
    <property type="molecule type" value="Genomic_DNA"/>
</dbReference>
<evidence type="ECO:0000313" key="2">
    <source>
        <dbReference type="EMBL" id="KGJ54622.1"/>
    </source>
</evidence>
<keyword evidence="1" id="KW-1133">Transmembrane helix</keyword>
<dbReference type="Proteomes" id="UP000503330">
    <property type="component" value="Chromosome"/>
</dbReference>
<evidence type="ECO:0000256" key="1">
    <source>
        <dbReference type="SAM" id="Phobius"/>
    </source>
</evidence>
<evidence type="ECO:0000313" key="3">
    <source>
        <dbReference type="EMBL" id="MZH54889.1"/>
    </source>
</evidence>
<protein>
    <submittedName>
        <fullName evidence="2">Uncharacterized protein</fullName>
    </submittedName>
</protein>
<evidence type="ECO:0000313" key="5">
    <source>
        <dbReference type="Proteomes" id="UP000030008"/>
    </source>
</evidence>
<feature type="transmembrane region" description="Helical" evidence="1">
    <location>
        <begin position="81"/>
        <end position="103"/>
    </location>
</feature>
<proteinExistence type="predicted"/>
<gene>
    <name evidence="2" type="ORF">CIAN88_03070</name>
    <name evidence="4" type="ORF">G4D54_01635</name>
    <name evidence="3" type="ORF">GT664_03725</name>
</gene>
<feature type="transmembrane region" description="Helical" evidence="1">
    <location>
        <begin position="115"/>
        <end position="140"/>
    </location>
</feature>
<dbReference type="AlphaFoldDB" id="A0A099IBP3"/>
<name>A0A099IBP3_CLOIN</name>
<dbReference type="Proteomes" id="UP000030008">
    <property type="component" value="Unassembled WGS sequence"/>
</dbReference>
<organism evidence="2 5">
    <name type="scientific">Clostridium innocuum</name>
    <dbReference type="NCBI Taxonomy" id="1522"/>
    <lineage>
        <taxon>Bacteria</taxon>
        <taxon>Bacillati</taxon>
        <taxon>Bacillota</taxon>
        <taxon>Clostridia</taxon>
        <taxon>Eubacteriales</taxon>
        <taxon>Clostridiaceae</taxon>
        <taxon>Clostridium</taxon>
    </lineage>
</organism>
<reference evidence="3" key="2">
    <citation type="journal article" date="2019" name="Nat. Med.">
        <title>A library of human gut bacterial isolates paired with longitudinal multiomics data enables mechanistic microbiome research.</title>
        <authorList>
            <person name="Poyet M."/>
            <person name="Groussin M."/>
            <person name="Gibbons S.M."/>
            <person name="Avila-Pacheco J."/>
            <person name="Jiang X."/>
            <person name="Kearney S.M."/>
            <person name="Perrotta A.R."/>
            <person name="Berdy B."/>
            <person name="Zhao S."/>
            <person name="Lieberman T.D."/>
            <person name="Swanson P.K."/>
            <person name="Smith M."/>
            <person name="Roesemann S."/>
            <person name="Alexander J.E."/>
            <person name="Rich S.A."/>
            <person name="Livny J."/>
            <person name="Vlamakis H."/>
            <person name="Clish C."/>
            <person name="Bullock K."/>
            <person name="Deik A."/>
            <person name="Scott J."/>
            <person name="Pierce K.A."/>
            <person name="Xavier R.J."/>
            <person name="Alm E.J."/>
        </authorList>
    </citation>
    <scope>NUCLEOTIDE SEQUENCE</scope>
    <source>
        <strain evidence="3">BIOML-A12</strain>
    </source>
</reference>
<feature type="transmembrane region" description="Helical" evidence="1">
    <location>
        <begin position="35"/>
        <end position="60"/>
    </location>
</feature>
<feature type="transmembrane region" description="Helical" evidence="1">
    <location>
        <begin position="12"/>
        <end position="29"/>
    </location>
</feature>
<sequence length="171" mass="20443">MLRNYIVSLKSKYILLYILSILIFFLFLYESDSKIGFISYIGNNYLPLVTCSIFFSFNYWRANCLYAMKYHIFLRIKENKLVTQILCIEFLNSLIFIIITYILPFYNQLAYMPKIYMLYLINISILYLMISCLNTAALFVSKRITKILLMAPFLLMFVFHYLIMLPILEKL</sequence>
<evidence type="ECO:0000313" key="4">
    <source>
        <dbReference type="EMBL" id="QJA01206.1"/>
    </source>
</evidence>
<dbReference type="EMBL" id="WWTN01000004">
    <property type="protein sequence ID" value="MZH54889.1"/>
    <property type="molecule type" value="Genomic_DNA"/>
</dbReference>
<accession>A0A099IBP3</accession>
<keyword evidence="1" id="KW-0472">Membrane</keyword>
<feature type="transmembrane region" description="Helical" evidence="1">
    <location>
        <begin position="147"/>
        <end position="168"/>
    </location>
</feature>